<dbReference type="Gene3D" id="3.30.1340.30">
    <property type="match status" value="3"/>
</dbReference>
<gene>
    <name evidence="3" type="ORF">SAMN04489796_102297</name>
</gene>
<accession>A0A1G8BE11</accession>
<dbReference type="RefSeq" id="WP_092467167.1">
    <property type="nucleotide sequence ID" value="NZ_FNCZ01000002.1"/>
</dbReference>
<dbReference type="Proteomes" id="UP000199492">
    <property type="component" value="Unassembled WGS sequence"/>
</dbReference>
<proteinExistence type="predicted"/>
<dbReference type="OrthoDB" id="870892at2"/>
<dbReference type="InterPro" id="IPR007055">
    <property type="entry name" value="BON_dom"/>
</dbReference>
<feature type="domain" description="BON" evidence="2">
    <location>
        <begin position="149"/>
        <end position="217"/>
    </location>
</feature>
<dbReference type="AlphaFoldDB" id="A0A1G8BE11"/>
<dbReference type="InterPro" id="IPR014004">
    <property type="entry name" value="Transpt-assoc_nodulatn_dom_bac"/>
</dbReference>
<sequence length="217" mass="24087">MRTDAEIKGDVLDELEWQPTIDETQIGVVVKNGIVTLTGTVDNYTKKVEAEKAAKSVAGVKAVAEEIEVIYGTSSKRTDAEIAASIVNALKWNISVPENKIEIKVENGWVYLSGEVTWEYERNAAKKAIENLIDVKYVVNNISLKQQINPVDIKQKITKAFKRAADLDAKNIVVNANGHTVKLTGQVHSLKEKDEARKTAYYAPGVWTVENELDVVY</sequence>
<name>A0A1G8BE11_9FLAO</name>
<organism evidence="3 4">
    <name type="scientific">Winogradskyella thalassocola</name>
    <dbReference type="NCBI Taxonomy" id="262004"/>
    <lineage>
        <taxon>Bacteria</taxon>
        <taxon>Pseudomonadati</taxon>
        <taxon>Bacteroidota</taxon>
        <taxon>Flavobacteriia</taxon>
        <taxon>Flavobacteriales</taxon>
        <taxon>Flavobacteriaceae</taxon>
        <taxon>Winogradskyella</taxon>
    </lineage>
</organism>
<dbReference type="PANTHER" id="PTHR34606">
    <property type="entry name" value="BON DOMAIN-CONTAINING PROTEIN"/>
    <property type="match status" value="1"/>
</dbReference>
<dbReference type="PROSITE" id="PS50914">
    <property type="entry name" value="BON"/>
    <property type="match status" value="3"/>
</dbReference>
<dbReference type="InterPro" id="IPR051686">
    <property type="entry name" value="Lipoprotein_DolP"/>
</dbReference>
<evidence type="ECO:0000313" key="4">
    <source>
        <dbReference type="Proteomes" id="UP000199492"/>
    </source>
</evidence>
<evidence type="ECO:0000313" key="3">
    <source>
        <dbReference type="EMBL" id="SDH30830.1"/>
    </source>
</evidence>
<protein>
    <submittedName>
        <fullName evidence="3">Osmotically-inducible protein OsmY, contains BON domain</fullName>
    </submittedName>
</protein>
<evidence type="ECO:0000259" key="2">
    <source>
        <dbReference type="PROSITE" id="PS50914"/>
    </source>
</evidence>
<dbReference type="STRING" id="262004.SAMN04489796_102297"/>
<keyword evidence="4" id="KW-1185">Reference proteome</keyword>
<reference evidence="4" key="1">
    <citation type="submission" date="2016-10" db="EMBL/GenBank/DDBJ databases">
        <authorList>
            <person name="Varghese N."/>
            <person name="Submissions S."/>
        </authorList>
    </citation>
    <scope>NUCLEOTIDE SEQUENCE [LARGE SCALE GENOMIC DNA]</scope>
    <source>
        <strain evidence="4">DSM 15363</strain>
    </source>
</reference>
<dbReference type="Pfam" id="PF04972">
    <property type="entry name" value="BON"/>
    <property type="match status" value="3"/>
</dbReference>
<dbReference type="EMBL" id="FNCZ01000002">
    <property type="protein sequence ID" value="SDH30830.1"/>
    <property type="molecule type" value="Genomic_DNA"/>
</dbReference>
<dbReference type="SMART" id="SM00749">
    <property type="entry name" value="BON"/>
    <property type="match status" value="3"/>
</dbReference>
<feature type="domain" description="BON" evidence="2">
    <location>
        <begin position="3"/>
        <end position="71"/>
    </location>
</feature>
<dbReference type="PANTHER" id="PTHR34606:SF4">
    <property type="entry name" value="OUTER MEMBRANE LIPOPROTEIN DOLP"/>
    <property type="match status" value="1"/>
</dbReference>
<evidence type="ECO:0000256" key="1">
    <source>
        <dbReference type="ARBA" id="ARBA00022729"/>
    </source>
</evidence>
<keyword evidence="1" id="KW-0732">Signal</keyword>
<feature type="domain" description="BON" evidence="2">
    <location>
        <begin position="78"/>
        <end position="146"/>
    </location>
</feature>